<evidence type="ECO:0000256" key="4">
    <source>
        <dbReference type="ARBA" id="ARBA00012640"/>
    </source>
</evidence>
<dbReference type="GO" id="GO:0006564">
    <property type="term" value="P:L-serine biosynthetic process"/>
    <property type="evidence" value="ECO:0007669"/>
    <property type="project" value="UniProtKB-KW"/>
</dbReference>
<dbReference type="VEuPathDB" id="FungiDB:TRICI_005989"/>
<comment type="pathway">
    <text evidence="2">Amino-acid biosynthesis; L-serine biosynthesis; L-serine from 3-phospho-D-glycerate: step 3/3.</text>
</comment>
<comment type="cofactor">
    <cofactor evidence="1">
        <name>Mg(2+)</name>
        <dbReference type="ChEBI" id="CHEBI:18420"/>
    </cofactor>
</comment>
<accession>A0A642UMS6</accession>
<dbReference type="NCBIfam" id="TIGR01488">
    <property type="entry name" value="HAD-SF-IB"/>
    <property type="match status" value="1"/>
</dbReference>
<dbReference type="SFLD" id="SFLDG01137">
    <property type="entry name" value="C1.6.1:_Phosphoserine_Phosphat"/>
    <property type="match status" value="1"/>
</dbReference>
<keyword evidence="7" id="KW-0378">Hydrolase</keyword>
<evidence type="ECO:0000256" key="10">
    <source>
        <dbReference type="ARBA" id="ARBA00031693"/>
    </source>
</evidence>
<dbReference type="Gene3D" id="3.40.50.1000">
    <property type="entry name" value="HAD superfamily/HAD-like"/>
    <property type="match status" value="1"/>
</dbReference>
<keyword evidence="9" id="KW-0718">Serine biosynthesis</keyword>
<dbReference type="EC" id="3.1.3.3" evidence="4"/>
<dbReference type="GO" id="GO:0036424">
    <property type="term" value="F:L-phosphoserine phosphatase activity"/>
    <property type="evidence" value="ECO:0007669"/>
    <property type="project" value="InterPro"/>
</dbReference>
<evidence type="ECO:0000256" key="11">
    <source>
        <dbReference type="PIRSR" id="PIRSR604469-1"/>
    </source>
</evidence>
<dbReference type="AlphaFoldDB" id="A0A642UMS6"/>
<sequence>MTQVSLTVISQTEKGLDSKVLADVEAFLDEIKAEVKEQRLLSKDGRVVDYLVVLSGEYTMDKLSGLKGEFYAKTEEYDVDVALQVAEGRQERGLFVFDMDSTLIQQEVIEMIAAYADVEPEVERITTAAMKGEIDFTESLRQRVGLLKGIRGDVFEQLKPKIRFTSGAHELTRALRKKGIKLAVLSGGFIPLAEWVKGELGLDYAYANQLEVDPETNTLTGKTTGTIVNSTVKAELLKEIATKEGVALKNVVAVGDGSNDLAMMATAGYGVAFNAKPVVQKQAPARINTGSLKDILYILGYTDEEQQQLVQP</sequence>
<evidence type="ECO:0000256" key="1">
    <source>
        <dbReference type="ARBA" id="ARBA00001946"/>
    </source>
</evidence>
<dbReference type="GO" id="GO:0000287">
    <property type="term" value="F:magnesium ion binding"/>
    <property type="evidence" value="ECO:0007669"/>
    <property type="project" value="TreeGrafter"/>
</dbReference>
<evidence type="ECO:0000256" key="7">
    <source>
        <dbReference type="ARBA" id="ARBA00022801"/>
    </source>
</evidence>
<organism evidence="12 13">
    <name type="scientific">Trichomonascus ciferrii</name>
    <dbReference type="NCBI Taxonomy" id="44093"/>
    <lineage>
        <taxon>Eukaryota</taxon>
        <taxon>Fungi</taxon>
        <taxon>Dikarya</taxon>
        <taxon>Ascomycota</taxon>
        <taxon>Saccharomycotina</taxon>
        <taxon>Dipodascomycetes</taxon>
        <taxon>Dipodascales</taxon>
        <taxon>Trichomonascaceae</taxon>
        <taxon>Trichomonascus</taxon>
        <taxon>Trichomonascus ciferrii complex</taxon>
    </lineage>
</organism>
<dbReference type="OrthoDB" id="27226at2759"/>
<dbReference type="PANTHER" id="PTHR43344:SF2">
    <property type="entry name" value="PHOSPHOSERINE PHOSPHATASE"/>
    <property type="match status" value="1"/>
</dbReference>
<dbReference type="CDD" id="cd07500">
    <property type="entry name" value="HAD_PSP"/>
    <property type="match status" value="1"/>
</dbReference>
<dbReference type="InterPro" id="IPR036412">
    <property type="entry name" value="HAD-like_sf"/>
</dbReference>
<dbReference type="Pfam" id="PF00702">
    <property type="entry name" value="Hydrolase"/>
    <property type="match status" value="1"/>
</dbReference>
<protein>
    <recommendedName>
        <fullName evidence="4">phosphoserine phosphatase</fullName>
        <ecNumber evidence="4">3.1.3.3</ecNumber>
    </recommendedName>
    <alternativeName>
        <fullName evidence="10">O-phosphoserine phosphohydrolase</fullName>
    </alternativeName>
</protein>
<dbReference type="SFLD" id="SFLDG01136">
    <property type="entry name" value="C1.6:_Phosphoserine_Phosphatas"/>
    <property type="match status" value="1"/>
</dbReference>
<evidence type="ECO:0000256" key="9">
    <source>
        <dbReference type="ARBA" id="ARBA00023299"/>
    </source>
</evidence>
<evidence type="ECO:0000313" key="12">
    <source>
        <dbReference type="EMBL" id="KAA8901911.1"/>
    </source>
</evidence>
<dbReference type="InterPro" id="IPR023214">
    <property type="entry name" value="HAD_sf"/>
</dbReference>
<keyword evidence="8" id="KW-0460">Magnesium</keyword>
<keyword evidence="13" id="KW-1185">Reference proteome</keyword>
<keyword evidence="6" id="KW-0479">Metal-binding</keyword>
<dbReference type="NCBIfam" id="TIGR00338">
    <property type="entry name" value="serB"/>
    <property type="match status" value="1"/>
</dbReference>
<dbReference type="UniPathway" id="UPA00135">
    <property type="reaction ID" value="UER00198"/>
</dbReference>
<evidence type="ECO:0000256" key="2">
    <source>
        <dbReference type="ARBA" id="ARBA00005135"/>
    </source>
</evidence>
<evidence type="ECO:0000256" key="3">
    <source>
        <dbReference type="ARBA" id="ARBA00009184"/>
    </source>
</evidence>
<dbReference type="SFLD" id="SFLDF00029">
    <property type="entry name" value="phosphoserine_phosphatase"/>
    <property type="match status" value="1"/>
</dbReference>
<dbReference type="Proteomes" id="UP000761534">
    <property type="component" value="Unassembled WGS sequence"/>
</dbReference>
<reference evidence="12" key="1">
    <citation type="journal article" date="2019" name="G3 (Bethesda)">
        <title>Genome Assemblies of Two Rare Opportunistic Yeast Pathogens: Diutina rugosa (syn. Candida rugosa) and Trichomonascus ciferrii (syn. Candida ciferrii).</title>
        <authorList>
            <person name="Mixao V."/>
            <person name="Saus E."/>
            <person name="Hansen A.P."/>
            <person name="Lass-Florl C."/>
            <person name="Gabaldon T."/>
        </authorList>
    </citation>
    <scope>NUCLEOTIDE SEQUENCE</scope>
    <source>
        <strain evidence="12">CBS 4856</strain>
    </source>
</reference>
<proteinExistence type="inferred from homology"/>
<feature type="active site" description="Nucleophile" evidence="11">
    <location>
        <position position="98"/>
    </location>
</feature>
<gene>
    <name evidence="12" type="ORF">TRICI_005989</name>
</gene>
<dbReference type="PANTHER" id="PTHR43344">
    <property type="entry name" value="PHOSPHOSERINE PHOSPHATASE"/>
    <property type="match status" value="1"/>
</dbReference>
<keyword evidence="5" id="KW-0028">Amino-acid biosynthesis</keyword>
<dbReference type="SUPFAM" id="SSF56784">
    <property type="entry name" value="HAD-like"/>
    <property type="match status" value="1"/>
</dbReference>
<evidence type="ECO:0000256" key="8">
    <source>
        <dbReference type="ARBA" id="ARBA00022842"/>
    </source>
</evidence>
<feature type="active site" description="Proton donor" evidence="11">
    <location>
        <position position="100"/>
    </location>
</feature>
<dbReference type="GO" id="GO:0005737">
    <property type="term" value="C:cytoplasm"/>
    <property type="evidence" value="ECO:0007669"/>
    <property type="project" value="TreeGrafter"/>
</dbReference>
<comment type="caution">
    <text evidence="12">The sequence shown here is derived from an EMBL/GenBank/DDBJ whole genome shotgun (WGS) entry which is preliminary data.</text>
</comment>
<dbReference type="InterPro" id="IPR004469">
    <property type="entry name" value="PSP"/>
</dbReference>
<evidence type="ECO:0000313" key="13">
    <source>
        <dbReference type="Proteomes" id="UP000761534"/>
    </source>
</evidence>
<evidence type="ECO:0000256" key="6">
    <source>
        <dbReference type="ARBA" id="ARBA00022723"/>
    </source>
</evidence>
<name>A0A642UMS6_9ASCO</name>
<evidence type="ECO:0000256" key="5">
    <source>
        <dbReference type="ARBA" id="ARBA00022605"/>
    </source>
</evidence>
<dbReference type="InterPro" id="IPR050582">
    <property type="entry name" value="HAD-like_SerB"/>
</dbReference>
<comment type="similarity">
    <text evidence="3">Belongs to the HAD-like hydrolase superfamily. SerB family.</text>
</comment>
<dbReference type="EMBL" id="SWFS01000478">
    <property type="protein sequence ID" value="KAA8901911.1"/>
    <property type="molecule type" value="Genomic_DNA"/>
</dbReference>
<dbReference type="SFLD" id="SFLDS00003">
    <property type="entry name" value="Haloacid_Dehalogenase"/>
    <property type="match status" value="1"/>
</dbReference>